<keyword evidence="4" id="KW-1185">Reference proteome</keyword>
<organism evidence="3 4">
    <name type="scientific">Leishmania martiniquensis</name>
    <dbReference type="NCBI Taxonomy" id="1580590"/>
    <lineage>
        <taxon>Eukaryota</taxon>
        <taxon>Discoba</taxon>
        <taxon>Euglenozoa</taxon>
        <taxon>Kinetoplastea</taxon>
        <taxon>Metakinetoplastina</taxon>
        <taxon>Trypanosomatida</taxon>
        <taxon>Trypanosomatidae</taxon>
        <taxon>Leishmaniinae</taxon>
        <taxon>Leishmania</taxon>
    </lineage>
</organism>
<dbReference type="RefSeq" id="XP_067176186.1">
    <property type="nucleotide sequence ID" value="XM_067319637.1"/>
</dbReference>
<dbReference type="OrthoDB" id="264823at2759"/>
<name>A0A836GVX8_9TRYP</name>
<feature type="compositionally biased region" description="Polar residues" evidence="2">
    <location>
        <begin position="292"/>
        <end position="307"/>
    </location>
</feature>
<reference evidence="3 4" key="1">
    <citation type="submission" date="2021-03" db="EMBL/GenBank/DDBJ databases">
        <title>Leishmania (Mundinia) martiniquensis Genome sequencing and assembly.</title>
        <authorList>
            <person name="Almutairi H."/>
            <person name="Gatherer D."/>
        </authorList>
    </citation>
    <scope>NUCLEOTIDE SEQUENCE [LARGE SCALE GENOMIC DNA]</scope>
    <source>
        <strain evidence="3">LSCM1</strain>
    </source>
</reference>
<dbReference type="KEGG" id="lmat:92512149"/>
<gene>
    <name evidence="3" type="ORF">LSCM1_02043</name>
</gene>
<feature type="region of interest" description="Disordered" evidence="2">
    <location>
        <begin position="287"/>
        <end position="312"/>
    </location>
</feature>
<dbReference type="Proteomes" id="UP000673552">
    <property type="component" value="Chromosome 32"/>
</dbReference>
<dbReference type="GeneID" id="92512149"/>
<evidence type="ECO:0000313" key="4">
    <source>
        <dbReference type="Proteomes" id="UP000673552"/>
    </source>
</evidence>
<evidence type="ECO:0000313" key="3">
    <source>
        <dbReference type="EMBL" id="KAG5470793.1"/>
    </source>
</evidence>
<proteinExistence type="predicted"/>
<keyword evidence="1" id="KW-0175">Coiled coil</keyword>
<protein>
    <submittedName>
        <fullName evidence="3">Uncharacterized protein</fullName>
    </submittedName>
</protein>
<feature type="region of interest" description="Disordered" evidence="2">
    <location>
        <begin position="185"/>
        <end position="204"/>
    </location>
</feature>
<comment type="caution">
    <text evidence="3">The sequence shown here is derived from an EMBL/GenBank/DDBJ whole genome shotgun (WGS) entry which is preliminary data.</text>
</comment>
<sequence>MSSIYRCTVCGRLTAMSLCPRCEAGTERYTPTLEEMHAAAVSCYGTSGAACTTSTAISLTVADINALARQNGAVSASAAISQHAAATSRSVAELQVMVVSLLEENVALRDEVQRNRRQMLRSARDVRELHAAYKLMRQKDLDGTGGLKGGSQGPRGVGEVENPDQELMGAALQQPQGVAAETVTCPSSEDSSVPPKVPTESQTSAEDVAALHAEVSRLQSALALKTQQLDDLWEYAECAEKQVQDLLQRLGHVQGILHEESQNSARLSRHLENVENSPEDIGSFISLRDRSSAPQRTPSNSTTQSPFASVGQRECLKRSAIAHGG</sequence>
<dbReference type="AlphaFoldDB" id="A0A836GVX8"/>
<accession>A0A836GVX8</accession>
<evidence type="ECO:0000256" key="2">
    <source>
        <dbReference type="SAM" id="MobiDB-lite"/>
    </source>
</evidence>
<dbReference type="EMBL" id="JAFEUZ010000032">
    <property type="protein sequence ID" value="KAG5470793.1"/>
    <property type="molecule type" value="Genomic_DNA"/>
</dbReference>
<feature type="coiled-coil region" evidence="1">
    <location>
        <begin position="91"/>
        <end position="118"/>
    </location>
</feature>
<evidence type="ECO:0000256" key="1">
    <source>
        <dbReference type="SAM" id="Coils"/>
    </source>
</evidence>